<reference evidence="1 2" key="1">
    <citation type="submission" date="2020-04" db="EMBL/GenBank/DDBJ databases">
        <title>Ferrimonas sp. S7 isolated from sea water.</title>
        <authorList>
            <person name="Bae S.S."/>
            <person name="Baek K."/>
        </authorList>
    </citation>
    <scope>NUCLEOTIDE SEQUENCE [LARGE SCALE GENOMIC DNA]</scope>
    <source>
        <strain evidence="1 2">S7</strain>
    </source>
</reference>
<dbReference type="AlphaFoldDB" id="A0A6H1UI01"/>
<proteinExistence type="predicted"/>
<evidence type="ECO:0000313" key="2">
    <source>
        <dbReference type="Proteomes" id="UP000501602"/>
    </source>
</evidence>
<dbReference type="Proteomes" id="UP000501602">
    <property type="component" value="Chromosome"/>
</dbReference>
<name>A0A6H1UI01_9GAMM</name>
<gene>
    <name evidence="1" type="ORF">HER31_13625</name>
</gene>
<dbReference type="RefSeq" id="WP_168661227.1">
    <property type="nucleotide sequence ID" value="NZ_CP051180.1"/>
</dbReference>
<accession>A0A6H1UI01</accession>
<sequence length="171" mass="19105">MVRVAGSDRTADGVEPSIDLQGFVAFGDSQWHNKTLRALALRLQDEHQLEPNLLLLAIFLSSKGQFVDSDDFKQIALAQQPFATEVLSPYRELRRLAKKHLVETDYRRMLEVELILERHSQKLIVGAYKGITPKATGNNGAALLAAHQWYETPLPADLAEQLQLCIGSVDL</sequence>
<protein>
    <submittedName>
        <fullName evidence="1">DUF2390 domain-containing protein</fullName>
    </submittedName>
</protein>
<dbReference type="KEGG" id="fes:HER31_13625"/>
<evidence type="ECO:0000313" key="1">
    <source>
        <dbReference type="EMBL" id="QIZ77846.1"/>
    </source>
</evidence>
<dbReference type="EMBL" id="CP051180">
    <property type="protein sequence ID" value="QIZ77846.1"/>
    <property type="molecule type" value="Genomic_DNA"/>
</dbReference>
<keyword evidence="2" id="KW-1185">Reference proteome</keyword>
<dbReference type="InterPro" id="IPR012659">
    <property type="entry name" value="CHP02444"/>
</dbReference>
<dbReference type="Pfam" id="PF09523">
    <property type="entry name" value="DUF2390"/>
    <property type="match status" value="1"/>
</dbReference>
<organism evidence="1 2">
    <name type="scientific">Ferrimonas lipolytica</name>
    <dbReference type="NCBI Taxonomy" id="2724191"/>
    <lineage>
        <taxon>Bacteria</taxon>
        <taxon>Pseudomonadati</taxon>
        <taxon>Pseudomonadota</taxon>
        <taxon>Gammaproteobacteria</taxon>
        <taxon>Alteromonadales</taxon>
        <taxon>Ferrimonadaceae</taxon>
        <taxon>Ferrimonas</taxon>
    </lineage>
</organism>